<evidence type="ECO:0000313" key="3">
    <source>
        <dbReference type="EMBL" id="EOC99369.1"/>
    </source>
</evidence>
<gene>
    <name evidence="3" type="ORF">L21TH_2627</name>
</gene>
<dbReference type="InterPro" id="IPR010106">
    <property type="entry name" value="RpnA"/>
</dbReference>
<evidence type="ECO:0000313" key="4">
    <source>
        <dbReference type="Proteomes" id="UP000013378"/>
    </source>
</evidence>
<dbReference type="InterPro" id="IPR006842">
    <property type="entry name" value="Transposase_31"/>
</dbReference>
<protein>
    <recommendedName>
        <fullName evidence="2">Transposase (putative) YhgA-like domain-containing protein</fullName>
    </recommendedName>
</protein>
<dbReference type="PATRIC" id="fig|1304284.3.peg.2581"/>
<evidence type="ECO:0000259" key="2">
    <source>
        <dbReference type="Pfam" id="PF04754"/>
    </source>
</evidence>
<dbReference type="GO" id="GO:0006310">
    <property type="term" value="P:DNA recombination"/>
    <property type="evidence" value="ECO:0007669"/>
    <property type="project" value="TreeGrafter"/>
</dbReference>
<proteinExistence type="inferred from homology"/>
<accession>R1CAM6</accession>
<keyword evidence="4" id="KW-1185">Reference proteome</keyword>
<dbReference type="NCBIfam" id="TIGR01784">
    <property type="entry name" value="T_den_put_tspse"/>
    <property type="match status" value="1"/>
</dbReference>
<name>R1CAM6_9FIRM</name>
<dbReference type="RefSeq" id="WP_006317369.1">
    <property type="nucleotide sequence ID" value="NZ_ARZA01000277.1"/>
</dbReference>
<dbReference type="Pfam" id="PF04754">
    <property type="entry name" value="Transposase_31"/>
    <property type="match status" value="1"/>
</dbReference>
<dbReference type="GO" id="GO:1990238">
    <property type="term" value="F:double-stranded DNA endonuclease activity"/>
    <property type="evidence" value="ECO:0007669"/>
    <property type="project" value="TreeGrafter"/>
</dbReference>
<comment type="caution">
    <text evidence="3">The sequence shown here is derived from an EMBL/GenBank/DDBJ whole genome shotgun (WGS) entry which is preliminary data.</text>
</comment>
<dbReference type="EMBL" id="ARZA01000277">
    <property type="protein sequence ID" value="EOC99369.1"/>
    <property type="molecule type" value="Genomic_DNA"/>
</dbReference>
<dbReference type="Proteomes" id="UP000013378">
    <property type="component" value="Unassembled WGS sequence"/>
</dbReference>
<evidence type="ECO:0000256" key="1">
    <source>
        <dbReference type="ARBA" id="ARBA00009787"/>
    </source>
</evidence>
<reference evidence="3 4" key="1">
    <citation type="journal article" date="2015" name="Geomicrobiol. J.">
        <title>Caldisalinibacter kiritimatiensis gen. nov., sp. nov., a moderately thermohalophilic thiosulfate-reducing bacterium from a hypersaline microbial mat.</title>
        <authorList>
            <person name="Ben Hania W."/>
            <person name="Joseph M."/>
            <person name="Fiebig A."/>
            <person name="Bunk B."/>
            <person name="Klenk H.-P."/>
            <person name="Fardeau M.-L."/>
            <person name="Spring S."/>
        </authorList>
    </citation>
    <scope>NUCLEOTIDE SEQUENCE [LARGE SCALE GENOMIC DNA]</scope>
    <source>
        <strain evidence="3 4">L21-TH-D2</strain>
    </source>
</reference>
<comment type="similarity">
    <text evidence="1">Belongs to the Rpn/YhgA-like nuclease family.</text>
</comment>
<organism evidence="3 4">
    <name type="scientific">Caldisalinibacter kiritimatiensis</name>
    <dbReference type="NCBI Taxonomy" id="1304284"/>
    <lineage>
        <taxon>Bacteria</taxon>
        <taxon>Bacillati</taxon>
        <taxon>Bacillota</taxon>
        <taxon>Tissierellia</taxon>
        <taxon>Tissierellales</taxon>
        <taxon>Thermohalobacteraceae</taxon>
        <taxon>Caldisalinibacter</taxon>
    </lineage>
</organism>
<dbReference type="InterPro" id="IPR051699">
    <property type="entry name" value="Rpn/YhgA-like_nuclease"/>
</dbReference>
<sequence>MGLISRPHDKFFKETLGDINTAKDFMKNYLPKEVLEVIDLETLTQQKDSYIEKELEETFSDLLFKTKIKEKEGYIYFLFEHKSYPSHKITIQLLKYMTKIWEQKINKEKKKKLPIIIPLVVHHGKNRWNISLKLSGIIENYDKLPNTITKYISDYEYILYDLSDYKDEEIKGNIKLKIFLKILRDIFKKDYEEFIEALRESIIALDKLEKQEKGIEYFETFIRYIMNTRNDLDIEVVYDIAKEISVERSEVIMSIAEKLIKEGMEKGIKVGMEKGIKEGIKEGMEKTAKSALRKGASLEFVADITGLPMSKLKEIQKKVKNEKN</sequence>
<dbReference type="eggNOG" id="COG5464">
    <property type="taxonomic scope" value="Bacteria"/>
</dbReference>
<dbReference type="STRING" id="1304284.L21TH_2627"/>
<dbReference type="PANTHER" id="PTHR34611">
    <property type="match status" value="1"/>
</dbReference>
<feature type="domain" description="Transposase (putative) YhgA-like" evidence="2">
    <location>
        <begin position="7"/>
        <end position="212"/>
    </location>
</feature>
<dbReference type="OrthoDB" id="1980949at2"/>
<dbReference type="PANTHER" id="PTHR34611:SF2">
    <property type="entry name" value="INACTIVE RECOMBINATION-PROMOTING NUCLEASE-LIKE PROTEIN RPNE-RELATED"/>
    <property type="match status" value="1"/>
</dbReference>
<dbReference type="AlphaFoldDB" id="R1CAM6"/>